<keyword evidence="2" id="KW-0813">Transport</keyword>
<evidence type="ECO:0000256" key="1">
    <source>
        <dbReference type="ARBA" id="ARBA00004141"/>
    </source>
</evidence>
<protein>
    <submittedName>
        <fullName evidence="8">MFS general substrate transporter</fullName>
    </submittedName>
</protein>
<reference evidence="8" key="1">
    <citation type="submission" date="2020-11" db="EMBL/GenBank/DDBJ databases">
        <authorList>
            <consortium name="DOE Joint Genome Institute"/>
            <person name="Ahrendt S."/>
            <person name="Riley R."/>
            <person name="Andreopoulos W."/>
            <person name="Labutti K."/>
            <person name="Pangilinan J."/>
            <person name="Ruiz-Duenas F.J."/>
            <person name="Barrasa J.M."/>
            <person name="Sanchez-Garcia M."/>
            <person name="Camarero S."/>
            <person name="Miyauchi S."/>
            <person name="Serrano A."/>
            <person name="Linde D."/>
            <person name="Babiker R."/>
            <person name="Drula E."/>
            <person name="Ayuso-Fernandez I."/>
            <person name="Pacheco R."/>
            <person name="Padilla G."/>
            <person name="Ferreira P."/>
            <person name="Barriuso J."/>
            <person name="Kellner H."/>
            <person name="Castanera R."/>
            <person name="Alfaro M."/>
            <person name="Ramirez L."/>
            <person name="Pisabarro A.G."/>
            <person name="Kuo A."/>
            <person name="Tritt A."/>
            <person name="Lipzen A."/>
            <person name="He G."/>
            <person name="Yan M."/>
            <person name="Ng V."/>
            <person name="Cullen D."/>
            <person name="Martin F."/>
            <person name="Rosso M.-N."/>
            <person name="Henrissat B."/>
            <person name="Hibbett D."/>
            <person name="Martinez A.T."/>
            <person name="Grigoriev I.V."/>
        </authorList>
    </citation>
    <scope>NUCLEOTIDE SEQUENCE</scope>
    <source>
        <strain evidence="8">CBS 506.95</strain>
    </source>
</reference>
<dbReference type="Gene3D" id="1.20.1250.20">
    <property type="entry name" value="MFS general substrate transporter like domains"/>
    <property type="match status" value="2"/>
</dbReference>
<dbReference type="AlphaFoldDB" id="A0A9P6E604"/>
<feature type="transmembrane region" description="Helical" evidence="6">
    <location>
        <begin position="230"/>
        <end position="251"/>
    </location>
</feature>
<dbReference type="InterPro" id="IPR020846">
    <property type="entry name" value="MFS_dom"/>
</dbReference>
<keyword evidence="9" id="KW-1185">Reference proteome</keyword>
<gene>
    <name evidence="8" type="ORF">CPB83DRAFT_863302</name>
</gene>
<sequence length="449" mass="49961">MPILSLMYLLSFLDRGNIGNARLQGLEKQLHLSANQYNIALTMYFIPYCLFECPANLVLKRFRPSRWLPGITVTWGIIMTLMGLVKTYPQLVGVRVCLGVAEAGLFPGVVYYLTLWYPRHQLQLRIGLFFGAASLAGAFSGLLAYGISFMSGTAGLLGWSWIFILEGIATVVVGLVAFVVLVDFPITAKFLTEEERAFVIHKKKYDNSSVGEEEHFETRHLFAAVTDWQVWVHILLYFSIIGPLYGITLFLPTIIKSFGYSSAISQLLTVPPYVLATILVFVFAYYSDKLRVRSPFILIGLILCLIGFSINISRAPSGVKYFGTFFVVSGSYAAFPGIVAWLGNNLAGQYKRGIGMAMHIGIGNFSGAIAANIYRTQDSPRFILGHALEIMFVGIGFVTLPILLLLYTRINAKRDEQERMLAGPGGSKKYSVQQLRELGDRAPDFRYTL</sequence>
<feature type="transmembrane region" description="Helical" evidence="6">
    <location>
        <begin position="386"/>
        <end position="407"/>
    </location>
</feature>
<dbReference type="FunFam" id="1.20.1250.20:FF:000034">
    <property type="entry name" value="MFS general substrate transporter"/>
    <property type="match status" value="1"/>
</dbReference>
<name>A0A9P6E604_9AGAR</name>
<dbReference type="PANTHER" id="PTHR43791">
    <property type="entry name" value="PERMEASE-RELATED"/>
    <property type="match status" value="1"/>
</dbReference>
<feature type="transmembrane region" description="Helical" evidence="6">
    <location>
        <begin position="37"/>
        <end position="59"/>
    </location>
</feature>
<dbReference type="PROSITE" id="PS50850">
    <property type="entry name" value="MFS"/>
    <property type="match status" value="1"/>
</dbReference>
<feature type="transmembrane region" description="Helical" evidence="6">
    <location>
        <begin position="66"/>
        <end position="85"/>
    </location>
</feature>
<dbReference type="FunFam" id="1.20.1250.20:FF:000068">
    <property type="entry name" value="MFS general substrate transporter"/>
    <property type="match status" value="1"/>
</dbReference>
<feature type="transmembrane region" description="Helical" evidence="6">
    <location>
        <begin position="126"/>
        <end position="147"/>
    </location>
</feature>
<organism evidence="8 9">
    <name type="scientific">Crepidotus variabilis</name>
    <dbReference type="NCBI Taxonomy" id="179855"/>
    <lineage>
        <taxon>Eukaryota</taxon>
        <taxon>Fungi</taxon>
        <taxon>Dikarya</taxon>
        <taxon>Basidiomycota</taxon>
        <taxon>Agaricomycotina</taxon>
        <taxon>Agaricomycetes</taxon>
        <taxon>Agaricomycetidae</taxon>
        <taxon>Agaricales</taxon>
        <taxon>Agaricineae</taxon>
        <taxon>Crepidotaceae</taxon>
        <taxon>Crepidotus</taxon>
    </lineage>
</organism>
<evidence type="ECO:0000256" key="3">
    <source>
        <dbReference type="ARBA" id="ARBA00022692"/>
    </source>
</evidence>
<dbReference type="Pfam" id="PF07690">
    <property type="entry name" value="MFS_1"/>
    <property type="match status" value="1"/>
</dbReference>
<feature type="transmembrane region" description="Helical" evidence="6">
    <location>
        <begin position="91"/>
        <end position="114"/>
    </location>
</feature>
<feature type="domain" description="Major facilitator superfamily (MFS) profile" evidence="7">
    <location>
        <begin position="1"/>
        <end position="413"/>
    </location>
</feature>
<keyword evidence="3 6" id="KW-0812">Transmembrane</keyword>
<keyword evidence="5 6" id="KW-0472">Membrane</keyword>
<feature type="transmembrane region" description="Helical" evidence="6">
    <location>
        <begin position="321"/>
        <end position="342"/>
    </location>
</feature>
<feature type="transmembrane region" description="Helical" evidence="6">
    <location>
        <begin position="354"/>
        <end position="374"/>
    </location>
</feature>
<dbReference type="GO" id="GO:0016020">
    <property type="term" value="C:membrane"/>
    <property type="evidence" value="ECO:0007669"/>
    <property type="project" value="UniProtKB-SubCell"/>
</dbReference>
<dbReference type="InterPro" id="IPR036259">
    <property type="entry name" value="MFS_trans_sf"/>
</dbReference>
<evidence type="ECO:0000256" key="2">
    <source>
        <dbReference type="ARBA" id="ARBA00022448"/>
    </source>
</evidence>
<comment type="subcellular location">
    <subcellularLocation>
        <location evidence="1">Membrane</location>
        <topology evidence="1">Multi-pass membrane protein</topology>
    </subcellularLocation>
</comment>
<dbReference type="PANTHER" id="PTHR43791:SF18">
    <property type="entry name" value="NICOTINIC ACID TRANSPORTER TNA1, PUTATIVE (AFU_ORTHOLOGUE AFUA_3G03820)-RELATED"/>
    <property type="match status" value="1"/>
</dbReference>
<accession>A0A9P6E604</accession>
<feature type="transmembrane region" description="Helical" evidence="6">
    <location>
        <begin position="263"/>
        <end position="284"/>
    </location>
</feature>
<evidence type="ECO:0000259" key="7">
    <source>
        <dbReference type="PROSITE" id="PS50850"/>
    </source>
</evidence>
<comment type="caution">
    <text evidence="8">The sequence shown here is derived from an EMBL/GenBank/DDBJ whole genome shotgun (WGS) entry which is preliminary data.</text>
</comment>
<evidence type="ECO:0000313" key="8">
    <source>
        <dbReference type="EMBL" id="KAF9523177.1"/>
    </source>
</evidence>
<dbReference type="EMBL" id="MU157923">
    <property type="protein sequence ID" value="KAF9523177.1"/>
    <property type="molecule type" value="Genomic_DNA"/>
</dbReference>
<dbReference type="SUPFAM" id="SSF103473">
    <property type="entry name" value="MFS general substrate transporter"/>
    <property type="match status" value="1"/>
</dbReference>
<evidence type="ECO:0000256" key="5">
    <source>
        <dbReference type="ARBA" id="ARBA00023136"/>
    </source>
</evidence>
<keyword evidence="4 6" id="KW-1133">Transmembrane helix</keyword>
<evidence type="ECO:0000256" key="6">
    <source>
        <dbReference type="SAM" id="Phobius"/>
    </source>
</evidence>
<dbReference type="OrthoDB" id="2985014at2759"/>
<dbReference type="Proteomes" id="UP000807306">
    <property type="component" value="Unassembled WGS sequence"/>
</dbReference>
<feature type="transmembrane region" description="Helical" evidence="6">
    <location>
        <begin position="296"/>
        <end position="315"/>
    </location>
</feature>
<dbReference type="InterPro" id="IPR011701">
    <property type="entry name" value="MFS"/>
</dbReference>
<evidence type="ECO:0000313" key="9">
    <source>
        <dbReference type="Proteomes" id="UP000807306"/>
    </source>
</evidence>
<proteinExistence type="predicted"/>
<evidence type="ECO:0000256" key="4">
    <source>
        <dbReference type="ARBA" id="ARBA00022989"/>
    </source>
</evidence>
<dbReference type="GO" id="GO:0022857">
    <property type="term" value="F:transmembrane transporter activity"/>
    <property type="evidence" value="ECO:0007669"/>
    <property type="project" value="InterPro"/>
</dbReference>
<feature type="transmembrane region" description="Helical" evidence="6">
    <location>
        <begin position="159"/>
        <end position="182"/>
    </location>
</feature>